<keyword evidence="2" id="KW-0456">Lyase</keyword>
<dbReference type="PANTHER" id="PTHR31225:SF93">
    <property type="entry name" value="ALPHA-HUMULENE_(-)-(E)-BETA-CARYOPHYLLENE SYNTHASE"/>
    <property type="match status" value="1"/>
</dbReference>
<evidence type="ECO:0000256" key="2">
    <source>
        <dbReference type="ARBA" id="ARBA00023239"/>
    </source>
</evidence>
<name>A0ABR0CUB3_9LAMI</name>
<proteinExistence type="predicted"/>
<protein>
    <submittedName>
        <fullName evidence="3">Uncharacterized protein</fullName>
    </submittedName>
</protein>
<dbReference type="EMBL" id="JAYDYQ010002686">
    <property type="protein sequence ID" value="KAK4480663.1"/>
    <property type="molecule type" value="Genomic_DNA"/>
</dbReference>
<evidence type="ECO:0000313" key="3">
    <source>
        <dbReference type="EMBL" id="KAK4480663.1"/>
    </source>
</evidence>
<reference evidence="3 4" key="1">
    <citation type="journal article" date="2023" name="bioRxiv">
        <title>Genome report: Whole genome sequence and annotation of Penstemon davidsonii.</title>
        <authorList>
            <person name="Ostevik K.L."/>
            <person name="Alabady M."/>
            <person name="Zhang M."/>
            <person name="Rausher M.D."/>
        </authorList>
    </citation>
    <scope>NUCLEOTIDE SEQUENCE [LARGE SCALE GENOMIC DNA]</scope>
    <source>
        <strain evidence="3">DNT005</strain>
        <tissue evidence="3">Whole leaf</tissue>
    </source>
</reference>
<comment type="caution">
    <text evidence="3">The sequence shown here is derived from an EMBL/GenBank/DDBJ whole genome shotgun (WGS) entry which is preliminary data.</text>
</comment>
<accession>A0ABR0CUB3</accession>
<dbReference type="Gene3D" id="1.50.10.130">
    <property type="entry name" value="Terpene synthase, N-terminal domain"/>
    <property type="match status" value="1"/>
</dbReference>
<keyword evidence="4" id="KW-1185">Reference proteome</keyword>
<dbReference type="SUPFAM" id="SSF48239">
    <property type="entry name" value="Terpenoid cyclases/Protein prenyltransferases"/>
    <property type="match status" value="1"/>
</dbReference>
<keyword evidence="1" id="KW-0460">Magnesium</keyword>
<organism evidence="3 4">
    <name type="scientific">Penstemon davidsonii</name>
    <dbReference type="NCBI Taxonomy" id="160366"/>
    <lineage>
        <taxon>Eukaryota</taxon>
        <taxon>Viridiplantae</taxon>
        <taxon>Streptophyta</taxon>
        <taxon>Embryophyta</taxon>
        <taxon>Tracheophyta</taxon>
        <taxon>Spermatophyta</taxon>
        <taxon>Magnoliopsida</taxon>
        <taxon>eudicotyledons</taxon>
        <taxon>Gunneridae</taxon>
        <taxon>Pentapetalae</taxon>
        <taxon>asterids</taxon>
        <taxon>lamiids</taxon>
        <taxon>Lamiales</taxon>
        <taxon>Plantaginaceae</taxon>
        <taxon>Cheloneae</taxon>
        <taxon>Penstemon</taxon>
    </lineage>
</organism>
<dbReference type="Proteomes" id="UP001291926">
    <property type="component" value="Unassembled WGS sequence"/>
</dbReference>
<gene>
    <name evidence="3" type="ORF">RD792_013741</name>
</gene>
<evidence type="ECO:0000256" key="1">
    <source>
        <dbReference type="ARBA" id="ARBA00022842"/>
    </source>
</evidence>
<evidence type="ECO:0000313" key="4">
    <source>
        <dbReference type="Proteomes" id="UP001291926"/>
    </source>
</evidence>
<dbReference type="PANTHER" id="PTHR31225">
    <property type="entry name" value="OS04G0344100 PROTEIN-RELATED"/>
    <property type="match status" value="1"/>
</dbReference>
<dbReference type="SUPFAM" id="SSF48576">
    <property type="entry name" value="Terpenoid synthases"/>
    <property type="match status" value="1"/>
</dbReference>
<dbReference type="InterPro" id="IPR036965">
    <property type="entry name" value="Terpene_synth_N_sf"/>
</dbReference>
<dbReference type="Gene3D" id="1.10.600.10">
    <property type="entry name" value="Farnesyl Diphosphate Synthase"/>
    <property type="match status" value="1"/>
</dbReference>
<dbReference type="Pfam" id="PF19086">
    <property type="entry name" value="Terpene_syn_C_2"/>
    <property type="match status" value="1"/>
</dbReference>
<dbReference type="InterPro" id="IPR008930">
    <property type="entry name" value="Terpenoid_cyclase/PrenylTrfase"/>
</dbReference>
<sequence length="122" mass="14156">MPQLVSLLRDEVMQALDQPCHKGIPTMEARKYISVYEINDAKHEIILKLAKLDFSFLQNLYKKELILLMRYGETREGNIMTGIECFMKHYGVSKQVAMKKFVDAAEDGWKDVNTEWIANTNN</sequence>
<dbReference type="InterPro" id="IPR050148">
    <property type="entry name" value="Terpene_synthase-like"/>
</dbReference>
<dbReference type="InterPro" id="IPR008949">
    <property type="entry name" value="Isoprenoid_synthase_dom_sf"/>
</dbReference>